<dbReference type="STRING" id="1826909.A5893_08310"/>
<protein>
    <submittedName>
        <fullName evidence="1">Uncharacterized protein</fullName>
    </submittedName>
</protein>
<dbReference type="Proteomes" id="UP000078459">
    <property type="component" value="Unassembled WGS sequence"/>
</dbReference>
<keyword evidence="2" id="KW-1185">Reference proteome</keyword>
<reference evidence="1 2" key="2">
    <citation type="submission" date="2016-06" db="EMBL/GenBank/DDBJ databases">
        <title>Pedobacter psychrophilus sp. nov., isolated from Antarctic fragmentary rock.</title>
        <authorList>
            <person name="Svec P."/>
        </authorList>
    </citation>
    <scope>NUCLEOTIDE SEQUENCE [LARGE SCALE GENOMIC DNA]</scope>
    <source>
        <strain evidence="1 2">CCM 8644</strain>
    </source>
</reference>
<reference evidence="1 2" key="1">
    <citation type="submission" date="2016-04" db="EMBL/GenBank/DDBJ databases">
        <authorList>
            <person name="Evans L.H."/>
            <person name="Alamgir A."/>
            <person name="Owens N."/>
            <person name="Weber N.D."/>
            <person name="Virtaneva K."/>
            <person name="Barbian K."/>
            <person name="Babar A."/>
            <person name="Rosenke K."/>
        </authorList>
    </citation>
    <scope>NUCLEOTIDE SEQUENCE [LARGE SCALE GENOMIC DNA]</scope>
    <source>
        <strain evidence="1 2">CCM 8644</strain>
    </source>
</reference>
<dbReference type="AlphaFoldDB" id="A0A179DEW0"/>
<organism evidence="1 2">
    <name type="scientific">Pedobacter psychrophilus</name>
    <dbReference type="NCBI Taxonomy" id="1826909"/>
    <lineage>
        <taxon>Bacteria</taxon>
        <taxon>Pseudomonadati</taxon>
        <taxon>Bacteroidota</taxon>
        <taxon>Sphingobacteriia</taxon>
        <taxon>Sphingobacteriales</taxon>
        <taxon>Sphingobacteriaceae</taxon>
        <taxon>Pedobacter</taxon>
    </lineage>
</organism>
<dbReference type="EMBL" id="LWHJ01000027">
    <property type="protein sequence ID" value="OAQ39586.1"/>
    <property type="molecule type" value="Genomic_DNA"/>
</dbReference>
<sequence length="86" mass="9842">MAEIIRNRTIRPSTRQETSVNYRVHLDGISSFDTLIVNIKHESKPFAKSFTFKGTEVLKKKSLGFRVFDDGKQIIINWTSTQPTNG</sequence>
<dbReference type="OrthoDB" id="6402880at2"/>
<comment type="caution">
    <text evidence="1">The sequence shown here is derived from an EMBL/GenBank/DDBJ whole genome shotgun (WGS) entry which is preliminary data.</text>
</comment>
<accession>A0A179DEW0</accession>
<evidence type="ECO:0000313" key="1">
    <source>
        <dbReference type="EMBL" id="OAQ39586.1"/>
    </source>
</evidence>
<proteinExistence type="predicted"/>
<dbReference type="RefSeq" id="WP_068822203.1">
    <property type="nucleotide sequence ID" value="NZ_LWHJ01000027.1"/>
</dbReference>
<evidence type="ECO:0000313" key="2">
    <source>
        <dbReference type="Proteomes" id="UP000078459"/>
    </source>
</evidence>
<gene>
    <name evidence="1" type="ORF">A5893_08310</name>
</gene>
<name>A0A179DEW0_9SPHI</name>